<keyword evidence="3" id="KW-1185">Reference proteome</keyword>
<sequence>MDEELASDNQRIDDMSFKDLTARAAAALKPKPAKTATTPAKETEPKASGKDAPAKSKTS</sequence>
<evidence type="ECO:0000313" key="3">
    <source>
        <dbReference type="Proteomes" id="UP000032232"/>
    </source>
</evidence>
<dbReference type="EMBL" id="JYFE01000046">
    <property type="protein sequence ID" value="KIT15726.1"/>
    <property type="molecule type" value="Genomic_DNA"/>
</dbReference>
<dbReference type="RefSeq" id="WP_043919399.1">
    <property type="nucleotide sequence ID" value="NZ_FZPF01000014.1"/>
</dbReference>
<evidence type="ECO:0000313" key="2">
    <source>
        <dbReference type="EMBL" id="KIT15726.1"/>
    </source>
</evidence>
<feature type="compositionally biased region" description="Basic and acidic residues" evidence="1">
    <location>
        <begin position="41"/>
        <end position="59"/>
    </location>
</feature>
<feature type="region of interest" description="Disordered" evidence="1">
    <location>
        <begin position="23"/>
        <end position="59"/>
    </location>
</feature>
<organism evidence="2 3">
    <name type="scientific">Jannaschia aquimarina</name>
    <dbReference type="NCBI Taxonomy" id="935700"/>
    <lineage>
        <taxon>Bacteria</taxon>
        <taxon>Pseudomonadati</taxon>
        <taxon>Pseudomonadota</taxon>
        <taxon>Alphaproteobacteria</taxon>
        <taxon>Rhodobacterales</taxon>
        <taxon>Roseobacteraceae</taxon>
        <taxon>Jannaschia</taxon>
    </lineage>
</organism>
<dbReference type="AlphaFoldDB" id="A0A0D1EFR3"/>
<dbReference type="Proteomes" id="UP000032232">
    <property type="component" value="Unassembled WGS sequence"/>
</dbReference>
<evidence type="ECO:0000256" key="1">
    <source>
        <dbReference type="SAM" id="MobiDB-lite"/>
    </source>
</evidence>
<accession>A0A0D1EFR3</accession>
<feature type="compositionally biased region" description="Low complexity" evidence="1">
    <location>
        <begin position="23"/>
        <end position="40"/>
    </location>
</feature>
<gene>
    <name evidence="2" type="ORF">jaqu_26030</name>
</gene>
<reference evidence="2 3" key="1">
    <citation type="submission" date="2015-02" db="EMBL/GenBank/DDBJ databases">
        <title>Genome Sequence of Jannaschia aquimarina DSM28248, a member of the Roseobacter clade.</title>
        <authorList>
            <person name="Voget S."/>
            <person name="Daniel R."/>
        </authorList>
    </citation>
    <scope>NUCLEOTIDE SEQUENCE [LARGE SCALE GENOMIC DNA]</scope>
    <source>
        <strain evidence="2 3">GSW-M26</strain>
    </source>
</reference>
<protein>
    <submittedName>
        <fullName evidence="2">Uncharacterized protein</fullName>
    </submittedName>
</protein>
<proteinExistence type="predicted"/>
<comment type="caution">
    <text evidence="2">The sequence shown here is derived from an EMBL/GenBank/DDBJ whole genome shotgun (WGS) entry which is preliminary data.</text>
</comment>
<dbReference type="PATRIC" id="fig|935700.4.peg.2685"/>
<name>A0A0D1EFR3_9RHOB</name>